<accession>A0ABQ9IB70</accession>
<sequence>MRDSTAKSNAVVSILYSDFSETRATKYGIEKERITIKELEIRLGDGVQRTGLWVDEKLPFIGASPHGLLVEDDLVAIKCPYSACDLTPEQAVKEKEVSFCTVHNRQIN</sequence>
<dbReference type="Proteomes" id="UP001159363">
    <property type="component" value="Chromosome 2"/>
</dbReference>
<name>A0ABQ9IB70_9NEOP</name>
<dbReference type="Gene3D" id="3.90.320.10">
    <property type="match status" value="1"/>
</dbReference>
<keyword evidence="3" id="KW-1185">Reference proteome</keyword>
<dbReference type="PANTHER" id="PTHR46609">
    <property type="entry name" value="EXONUCLEASE, PHAGE-TYPE/RECB, C-TERMINAL DOMAIN-CONTAINING PROTEIN"/>
    <property type="match status" value="1"/>
</dbReference>
<dbReference type="PANTHER" id="PTHR46609:SF8">
    <property type="entry name" value="YQAJ VIRAL RECOMBINASE DOMAIN-CONTAINING PROTEIN"/>
    <property type="match status" value="1"/>
</dbReference>
<dbReference type="InterPro" id="IPR019080">
    <property type="entry name" value="YqaJ_viral_recombinase"/>
</dbReference>
<dbReference type="EMBL" id="JARBHB010000002">
    <property type="protein sequence ID" value="KAJ8893915.1"/>
    <property type="molecule type" value="Genomic_DNA"/>
</dbReference>
<dbReference type="InterPro" id="IPR011335">
    <property type="entry name" value="Restrct_endonuc-II-like"/>
</dbReference>
<dbReference type="InterPro" id="IPR011604">
    <property type="entry name" value="PDDEXK-like_dom_sf"/>
</dbReference>
<evidence type="ECO:0000313" key="2">
    <source>
        <dbReference type="EMBL" id="KAJ8893915.1"/>
    </source>
</evidence>
<protein>
    <recommendedName>
        <fullName evidence="1">YqaJ viral recombinase domain-containing protein</fullName>
    </recommendedName>
</protein>
<evidence type="ECO:0000313" key="3">
    <source>
        <dbReference type="Proteomes" id="UP001159363"/>
    </source>
</evidence>
<proteinExistence type="predicted"/>
<feature type="domain" description="YqaJ viral recombinase" evidence="1">
    <location>
        <begin position="16"/>
        <end position="83"/>
    </location>
</feature>
<dbReference type="SUPFAM" id="SSF52980">
    <property type="entry name" value="Restriction endonuclease-like"/>
    <property type="match status" value="1"/>
</dbReference>
<reference evidence="2 3" key="1">
    <citation type="submission" date="2023-02" db="EMBL/GenBank/DDBJ databases">
        <title>LHISI_Scaffold_Assembly.</title>
        <authorList>
            <person name="Stuart O.P."/>
            <person name="Cleave R."/>
            <person name="Magrath M.J.L."/>
            <person name="Mikheyev A.S."/>
        </authorList>
    </citation>
    <scope>NUCLEOTIDE SEQUENCE [LARGE SCALE GENOMIC DNA]</scope>
    <source>
        <strain evidence="2">Daus_M_001</strain>
        <tissue evidence="2">Leg muscle</tissue>
    </source>
</reference>
<dbReference type="Pfam" id="PF09588">
    <property type="entry name" value="YqaJ"/>
    <property type="match status" value="1"/>
</dbReference>
<dbReference type="InterPro" id="IPR051703">
    <property type="entry name" value="NF-kappa-B_Signaling_Reg"/>
</dbReference>
<gene>
    <name evidence="2" type="ORF">PR048_006516</name>
</gene>
<comment type="caution">
    <text evidence="2">The sequence shown here is derived from an EMBL/GenBank/DDBJ whole genome shotgun (WGS) entry which is preliminary data.</text>
</comment>
<evidence type="ECO:0000259" key="1">
    <source>
        <dbReference type="Pfam" id="PF09588"/>
    </source>
</evidence>
<organism evidence="2 3">
    <name type="scientific">Dryococelus australis</name>
    <dbReference type="NCBI Taxonomy" id="614101"/>
    <lineage>
        <taxon>Eukaryota</taxon>
        <taxon>Metazoa</taxon>
        <taxon>Ecdysozoa</taxon>
        <taxon>Arthropoda</taxon>
        <taxon>Hexapoda</taxon>
        <taxon>Insecta</taxon>
        <taxon>Pterygota</taxon>
        <taxon>Neoptera</taxon>
        <taxon>Polyneoptera</taxon>
        <taxon>Phasmatodea</taxon>
        <taxon>Verophasmatodea</taxon>
        <taxon>Anareolatae</taxon>
        <taxon>Phasmatidae</taxon>
        <taxon>Eurycanthinae</taxon>
        <taxon>Dryococelus</taxon>
    </lineage>
</organism>